<dbReference type="Gene3D" id="3.40.50.300">
    <property type="entry name" value="P-loop containing nucleotide triphosphate hydrolases"/>
    <property type="match status" value="1"/>
</dbReference>
<sequence>MTDANIEHSGAPPESLLIAQIPRISIQAFCETQEVAEVILNASTDRRMIKAHVKVHMGGVVAAIEAFRAAPTPNLIVVESAADRMQLIANLDMLAEYCDPGTKVVVIGHENDIALYRALTARGVSDYLVTPVDVLPFIQHVSHLYNGPEAETLGRVIAVVGAKGGVGASNVSHNLAWSLSRVLKYQTVIADLDLAFGTAGLDFNQDPPQGIAEAVYSPERVDSTLVDRLLSKCSDTLSLLAAPATVDKAYDLPENAFDPVLDVLRATTPCTVLDLPHAWTSWARHILIGADEVVIVATPDLANLRNAKTLFDAVRVARPNDRPPKLVLNSVGVPKRPEIAAAEFAKAIEVSPVAVIPFEPKLFGTAANNGQMLAEIEPGSKIVESFDNLARLVMGRTDLQKSKKSLLGPLLERFAGKKAS</sequence>
<dbReference type="InterPro" id="IPR050625">
    <property type="entry name" value="ParA/MinD_ATPase"/>
</dbReference>
<name>A0A6B8KCM2_9HYPH</name>
<accession>A0A6B8KCM2</accession>
<dbReference type="RefSeq" id="WP_136496429.1">
    <property type="nucleotide sequence ID" value="NZ_CP046052.1"/>
</dbReference>
<protein>
    <submittedName>
        <fullName evidence="3">CtpF protein</fullName>
    </submittedName>
</protein>
<dbReference type="InterPro" id="IPR011006">
    <property type="entry name" value="CheY-like_superfamily"/>
</dbReference>
<dbReference type="EMBL" id="CP046052">
    <property type="protein sequence ID" value="QGM46174.1"/>
    <property type="molecule type" value="Genomic_DNA"/>
</dbReference>
<evidence type="ECO:0000313" key="4">
    <source>
        <dbReference type="Proteomes" id="UP000309061"/>
    </source>
</evidence>
<dbReference type="SUPFAM" id="SSF52540">
    <property type="entry name" value="P-loop containing nucleoside triphosphate hydrolases"/>
    <property type="match status" value="1"/>
</dbReference>
<dbReference type="PANTHER" id="PTHR43384:SF6">
    <property type="entry name" value="SEPTUM SITE-DETERMINING PROTEIN MIND HOMOLOG, CHLOROPLASTIC"/>
    <property type="match status" value="1"/>
</dbReference>
<dbReference type="AlphaFoldDB" id="A0A6B8KCM2"/>
<dbReference type="OrthoDB" id="9783172at2"/>
<keyword evidence="2" id="KW-0067">ATP-binding</keyword>
<dbReference type="PANTHER" id="PTHR43384">
    <property type="entry name" value="SEPTUM SITE-DETERMINING PROTEIN MIND HOMOLOG, CHLOROPLASTIC-RELATED"/>
    <property type="match status" value="1"/>
</dbReference>
<dbReference type="Gene3D" id="3.40.50.2300">
    <property type="match status" value="1"/>
</dbReference>
<evidence type="ECO:0000256" key="2">
    <source>
        <dbReference type="ARBA" id="ARBA00022840"/>
    </source>
</evidence>
<evidence type="ECO:0000256" key="1">
    <source>
        <dbReference type="ARBA" id="ARBA00022741"/>
    </source>
</evidence>
<dbReference type="Proteomes" id="UP000309061">
    <property type="component" value="Chromosome"/>
</dbReference>
<dbReference type="KEGG" id="mhey:H2LOC_010965"/>
<proteinExistence type="predicted"/>
<keyword evidence="4" id="KW-1185">Reference proteome</keyword>
<keyword evidence="1" id="KW-0547">Nucleotide-binding</keyword>
<evidence type="ECO:0000313" key="3">
    <source>
        <dbReference type="EMBL" id="QGM46174.1"/>
    </source>
</evidence>
<dbReference type="GO" id="GO:0005829">
    <property type="term" value="C:cytosol"/>
    <property type="evidence" value="ECO:0007669"/>
    <property type="project" value="TreeGrafter"/>
</dbReference>
<dbReference type="SUPFAM" id="SSF52172">
    <property type="entry name" value="CheY-like"/>
    <property type="match status" value="1"/>
</dbReference>
<organism evidence="3 4">
    <name type="scientific">Methylocystis heyeri</name>
    <dbReference type="NCBI Taxonomy" id="391905"/>
    <lineage>
        <taxon>Bacteria</taxon>
        <taxon>Pseudomonadati</taxon>
        <taxon>Pseudomonadota</taxon>
        <taxon>Alphaproteobacteria</taxon>
        <taxon>Hyphomicrobiales</taxon>
        <taxon>Methylocystaceae</taxon>
        <taxon>Methylocystis</taxon>
    </lineage>
</organism>
<dbReference type="InterPro" id="IPR027417">
    <property type="entry name" value="P-loop_NTPase"/>
</dbReference>
<dbReference type="GO" id="GO:0005524">
    <property type="term" value="F:ATP binding"/>
    <property type="evidence" value="ECO:0007669"/>
    <property type="project" value="UniProtKB-KW"/>
</dbReference>
<dbReference type="GO" id="GO:0051782">
    <property type="term" value="P:negative regulation of cell division"/>
    <property type="evidence" value="ECO:0007669"/>
    <property type="project" value="TreeGrafter"/>
</dbReference>
<gene>
    <name evidence="3" type="ORF">H2LOC_010965</name>
</gene>
<dbReference type="GO" id="GO:0016887">
    <property type="term" value="F:ATP hydrolysis activity"/>
    <property type="evidence" value="ECO:0007669"/>
    <property type="project" value="TreeGrafter"/>
</dbReference>
<reference evidence="3 4" key="1">
    <citation type="submission" date="2019-11" db="EMBL/GenBank/DDBJ databases">
        <title>The genome sequence of Methylocystis heyeri.</title>
        <authorList>
            <person name="Oshkin I.Y."/>
            <person name="Miroshnikov K."/>
            <person name="Dedysh S.N."/>
        </authorList>
    </citation>
    <scope>NUCLEOTIDE SEQUENCE [LARGE SCALE GENOMIC DNA]</scope>
    <source>
        <strain evidence="3 4">H2</strain>
    </source>
</reference>
<dbReference type="GO" id="GO:0009898">
    <property type="term" value="C:cytoplasmic side of plasma membrane"/>
    <property type="evidence" value="ECO:0007669"/>
    <property type="project" value="TreeGrafter"/>
</dbReference>